<dbReference type="Pfam" id="PF21779">
    <property type="entry name" value="DUF6874"/>
    <property type="match status" value="1"/>
</dbReference>
<feature type="domain" description="DUF6874" evidence="1">
    <location>
        <begin position="4"/>
        <end position="66"/>
    </location>
</feature>
<dbReference type="InterPro" id="IPR049239">
    <property type="entry name" value="DUF6874"/>
</dbReference>
<evidence type="ECO:0000313" key="2">
    <source>
        <dbReference type="EMBL" id="MBC5659317.1"/>
    </source>
</evidence>
<evidence type="ECO:0000259" key="1">
    <source>
        <dbReference type="Pfam" id="PF21779"/>
    </source>
</evidence>
<comment type="caution">
    <text evidence="2">The sequence shown here is derived from an EMBL/GenBank/DDBJ whole genome shotgun (WGS) entry which is preliminary data.</text>
</comment>
<proteinExistence type="predicted"/>
<dbReference type="Proteomes" id="UP000649345">
    <property type="component" value="Unassembled WGS sequence"/>
</dbReference>
<gene>
    <name evidence="2" type="ORF">H8S44_05995</name>
</gene>
<keyword evidence="3" id="KW-1185">Reference proteome</keyword>
<name>A0A923RLJ5_9FIRM</name>
<organism evidence="2 3">
    <name type="scientific">Anaerosacchariphilus hominis</name>
    <dbReference type="NCBI Taxonomy" id="2763017"/>
    <lineage>
        <taxon>Bacteria</taxon>
        <taxon>Bacillati</taxon>
        <taxon>Bacillota</taxon>
        <taxon>Clostridia</taxon>
        <taxon>Lachnospirales</taxon>
        <taxon>Lachnospiraceae</taxon>
        <taxon>Anaerosacchariphilus</taxon>
    </lineage>
</organism>
<reference evidence="2" key="1">
    <citation type="submission" date="2020-08" db="EMBL/GenBank/DDBJ databases">
        <title>Genome public.</title>
        <authorList>
            <person name="Liu C."/>
            <person name="Sun Q."/>
        </authorList>
    </citation>
    <scope>NUCLEOTIDE SEQUENCE</scope>
    <source>
        <strain evidence="2">NSJ-68</strain>
    </source>
</reference>
<dbReference type="EMBL" id="JACOOR010000003">
    <property type="protein sequence ID" value="MBC5659317.1"/>
    <property type="molecule type" value="Genomic_DNA"/>
</dbReference>
<dbReference type="AlphaFoldDB" id="A0A923RLJ5"/>
<protein>
    <recommendedName>
        <fullName evidence="1">DUF6874 domain-containing protein</fullName>
    </recommendedName>
</protein>
<evidence type="ECO:0000313" key="3">
    <source>
        <dbReference type="Proteomes" id="UP000649345"/>
    </source>
</evidence>
<accession>A0A923RLJ5</accession>
<sequence length="69" mass="7965">MKIDTGDRMGALMDIESADKKFNMRLDDWLQADDFNFAHDYCGIQNNIKRGEFPATDFGFFLPRFAGTH</sequence>